<evidence type="ECO:0000313" key="3">
    <source>
        <dbReference type="Proteomes" id="UP000247810"/>
    </source>
</evidence>
<feature type="region of interest" description="Disordered" evidence="1">
    <location>
        <begin position="114"/>
        <end position="149"/>
    </location>
</feature>
<dbReference type="AlphaFoldDB" id="A0A319D3D9"/>
<dbReference type="Proteomes" id="UP000247810">
    <property type="component" value="Unassembled WGS sequence"/>
</dbReference>
<evidence type="ECO:0000256" key="1">
    <source>
        <dbReference type="SAM" id="MobiDB-lite"/>
    </source>
</evidence>
<name>A0A319D3D9_9EURO</name>
<sequence>MRSRHCRVGPIGFVVRRQQHQQASAAPATSSTSNQYQAGYQLSFASSSTSPCPRPVAQSPSRPVEGAVTGPMICLTHEADAMLAPPQSNCGRPSPALDAIPAYFRRLQSTHWVPPAASVSDSDSPTPPRSDSVVSTQSTPYCLYPRRQSHDGDDDVLDLAHRMTLVQRNALPYQPVALHSL</sequence>
<feature type="compositionally biased region" description="Low complexity" evidence="1">
    <location>
        <begin position="114"/>
        <end position="136"/>
    </location>
</feature>
<proteinExistence type="predicted"/>
<evidence type="ECO:0000313" key="2">
    <source>
        <dbReference type="EMBL" id="PYH91669.1"/>
    </source>
</evidence>
<protein>
    <submittedName>
        <fullName evidence="2">Uncharacterized protein</fullName>
    </submittedName>
</protein>
<gene>
    <name evidence="2" type="ORF">BO71DRAFT_43638</name>
</gene>
<dbReference type="EMBL" id="KZ825938">
    <property type="protein sequence ID" value="PYH91669.1"/>
    <property type="molecule type" value="Genomic_DNA"/>
</dbReference>
<reference evidence="2 3" key="1">
    <citation type="submission" date="2018-02" db="EMBL/GenBank/DDBJ databases">
        <title>The genomes of Aspergillus section Nigri reveals drivers in fungal speciation.</title>
        <authorList>
            <consortium name="DOE Joint Genome Institute"/>
            <person name="Vesth T.C."/>
            <person name="Nybo J."/>
            <person name="Theobald S."/>
            <person name="Brandl J."/>
            <person name="Frisvad J.C."/>
            <person name="Nielsen K.F."/>
            <person name="Lyhne E.K."/>
            <person name="Kogle M.E."/>
            <person name="Kuo A."/>
            <person name="Riley R."/>
            <person name="Clum A."/>
            <person name="Nolan M."/>
            <person name="Lipzen A."/>
            <person name="Salamov A."/>
            <person name="Henrissat B."/>
            <person name="Wiebenga A."/>
            <person name="De vries R.P."/>
            <person name="Grigoriev I.V."/>
            <person name="Mortensen U.H."/>
            <person name="Andersen M.R."/>
            <person name="Baker S.E."/>
        </authorList>
    </citation>
    <scope>NUCLEOTIDE SEQUENCE [LARGE SCALE GENOMIC DNA]</scope>
    <source>
        <strain evidence="2 3">CBS 707.79</strain>
    </source>
</reference>
<dbReference type="VEuPathDB" id="FungiDB:BO71DRAFT_43638"/>
<organism evidence="2 3">
    <name type="scientific">Aspergillus ellipticus CBS 707.79</name>
    <dbReference type="NCBI Taxonomy" id="1448320"/>
    <lineage>
        <taxon>Eukaryota</taxon>
        <taxon>Fungi</taxon>
        <taxon>Dikarya</taxon>
        <taxon>Ascomycota</taxon>
        <taxon>Pezizomycotina</taxon>
        <taxon>Eurotiomycetes</taxon>
        <taxon>Eurotiomycetidae</taxon>
        <taxon>Eurotiales</taxon>
        <taxon>Aspergillaceae</taxon>
        <taxon>Aspergillus</taxon>
        <taxon>Aspergillus subgen. Circumdati</taxon>
    </lineage>
</organism>
<accession>A0A319D3D9</accession>
<keyword evidence="3" id="KW-1185">Reference proteome</keyword>